<dbReference type="Pfam" id="PF03724">
    <property type="entry name" value="META"/>
    <property type="match status" value="1"/>
</dbReference>
<dbReference type="Gene3D" id="2.40.128.270">
    <property type="match status" value="1"/>
</dbReference>
<dbReference type="GeneID" id="97610078"/>
<sequence>MKRYSVALIVLLIALSLMAGCTSQPEERIPVVEQTETIATTEPVPEITEEKVAEKTLPKAPAFDPSLSGTWYLKLMSEQNGTAQVQTISPDITVVFEESGNISGNSGCNSYSGMFTLTGAELPEGKGITISPLISTRMYCEDKNETEKTYIQILQMATSYLVNVNEELSIMDDAGNTLVYQKVPYSETAVPQGS</sequence>
<dbReference type="Proteomes" id="UP000245934">
    <property type="component" value="Unassembled WGS sequence"/>
</dbReference>
<dbReference type="OrthoDB" id="107075at2157"/>
<evidence type="ECO:0000313" key="2">
    <source>
        <dbReference type="EMBL" id="PWR73290.1"/>
    </source>
</evidence>
<dbReference type="InterPro" id="IPR053147">
    <property type="entry name" value="Hsp_HslJ-like"/>
</dbReference>
<accession>A0A2V2N3Z1</accession>
<dbReference type="AlphaFoldDB" id="A0A2V2N3Z1"/>
<dbReference type="PROSITE" id="PS51257">
    <property type="entry name" value="PROKAR_LIPOPROTEIN"/>
    <property type="match status" value="1"/>
</dbReference>
<reference evidence="2 3" key="1">
    <citation type="submission" date="2018-05" db="EMBL/GenBank/DDBJ databases">
        <title>Draft genome of Methanospirillum stamsii Pt1.</title>
        <authorList>
            <person name="Dueholm M.S."/>
            <person name="Nielsen P.H."/>
            <person name="Bakmann L.F."/>
            <person name="Otzen D.E."/>
        </authorList>
    </citation>
    <scope>NUCLEOTIDE SEQUENCE [LARGE SCALE GENOMIC DNA]</scope>
    <source>
        <strain evidence="2 3">Pt1</strain>
    </source>
</reference>
<gene>
    <name evidence="2" type="ORF">DLD82_11060</name>
</gene>
<dbReference type="RefSeq" id="WP_109941186.1">
    <property type="nucleotide sequence ID" value="NZ_CP176366.1"/>
</dbReference>
<dbReference type="InterPro" id="IPR038670">
    <property type="entry name" value="HslJ-like_sf"/>
</dbReference>
<dbReference type="PANTHER" id="PTHR35535">
    <property type="entry name" value="HEAT SHOCK PROTEIN HSLJ"/>
    <property type="match status" value="1"/>
</dbReference>
<organism evidence="2 3">
    <name type="scientific">Methanospirillum stamsii</name>
    <dbReference type="NCBI Taxonomy" id="1277351"/>
    <lineage>
        <taxon>Archaea</taxon>
        <taxon>Methanobacteriati</taxon>
        <taxon>Methanobacteriota</taxon>
        <taxon>Stenosarchaea group</taxon>
        <taxon>Methanomicrobia</taxon>
        <taxon>Methanomicrobiales</taxon>
        <taxon>Methanospirillaceae</taxon>
        <taxon>Methanospirillum</taxon>
    </lineage>
</organism>
<dbReference type="InterPro" id="IPR005184">
    <property type="entry name" value="DUF306_Meta_HslJ"/>
</dbReference>
<evidence type="ECO:0000313" key="3">
    <source>
        <dbReference type="Proteomes" id="UP000245934"/>
    </source>
</evidence>
<name>A0A2V2N3Z1_9EURY</name>
<dbReference type="PANTHER" id="PTHR35535:SF1">
    <property type="entry name" value="HEAT SHOCK PROTEIN HSLJ"/>
    <property type="match status" value="1"/>
</dbReference>
<comment type="caution">
    <text evidence="2">The sequence shown here is derived from an EMBL/GenBank/DDBJ whole genome shotgun (WGS) entry which is preliminary data.</text>
</comment>
<keyword evidence="3" id="KW-1185">Reference proteome</keyword>
<dbReference type="EMBL" id="QGMZ01000020">
    <property type="protein sequence ID" value="PWR73290.1"/>
    <property type="molecule type" value="Genomic_DNA"/>
</dbReference>
<evidence type="ECO:0000259" key="1">
    <source>
        <dbReference type="Pfam" id="PF03724"/>
    </source>
</evidence>
<feature type="domain" description="DUF306" evidence="1">
    <location>
        <begin position="68"/>
        <end position="178"/>
    </location>
</feature>
<proteinExistence type="predicted"/>
<protein>
    <recommendedName>
        <fullName evidence="1">DUF306 domain-containing protein</fullName>
    </recommendedName>
</protein>